<evidence type="ECO:0000313" key="3">
    <source>
        <dbReference type="EMBL" id="PVH98370.1"/>
    </source>
</evidence>
<protein>
    <submittedName>
        <fullName evidence="3">Uncharacterized protein</fullName>
    </submittedName>
</protein>
<evidence type="ECO:0000256" key="1">
    <source>
        <dbReference type="SAM" id="MobiDB-lite"/>
    </source>
</evidence>
<dbReference type="AlphaFoldDB" id="A0A2V1DJS6"/>
<organism evidence="3 4">
    <name type="scientific">Periconia macrospinosa</name>
    <dbReference type="NCBI Taxonomy" id="97972"/>
    <lineage>
        <taxon>Eukaryota</taxon>
        <taxon>Fungi</taxon>
        <taxon>Dikarya</taxon>
        <taxon>Ascomycota</taxon>
        <taxon>Pezizomycotina</taxon>
        <taxon>Dothideomycetes</taxon>
        <taxon>Pleosporomycetidae</taxon>
        <taxon>Pleosporales</taxon>
        <taxon>Massarineae</taxon>
        <taxon>Periconiaceae</taxon>
        <taxon>Periconia</taxon>
    </lineage>
</organism>
<evidence type="ECO:0000313" key="4">
    <source>
        <dbReference type="Proteomes" id="UP000244855"/>
    </source>
</evidence>
<proteinExistence type="predicted"/>
<name>A0A2V1DJS6_9PLEO</name>
<dbReference type="EMBL" id="KZ805415">
    <property type="protein sequence ID" value="PVH98370.1"/>
    <property type="molecule type" value="Genomic_DNA"/>
</dbReference>
<feature type="compositionally biased region" description="Polar residues" evidence="1">
    <location>
        <begin position="63"/>
        <end position="76"/>
    </location>
</feature>
<keyword evidence="2" id="KW-1133">Transmembrane helix</keyword>
<sequence>MEINGRIARVDYSCWDAAAFTFSFSIASINALPPFILRFRRNMGNKQKSPPLQKQNTYIHFNRTSKSIPQSSPKGKTNQKQKKSPPLPPPSIRHIHYNLTLPIQPCILTTKPSSIISFTFLPTEQRTSAHRRYPSVAVRCGAVPLPIIMYVPMLLNTNTHICACVCVEILTLPYLTTSHLTFFYYFQPASQPASHRRCTLGTYVPKVQ</sequence>
<feature type="region of interest" description="Disordered" evidence="1">
    <location>
        <begin position="63"/>
        <end position="90"/>
    </location>
</feature>
<feature type="transmembrane region" description="Helical" evidence="2">
    <location>
        <begin position="17"/>
        <end position="37"/>
    </location>
</feature>
<feature type="transmembrane region" description="Helical" evidence="2">
    <location>
        <begin position="136"/>
        <end position="155"/>
    </location>
</feature>
<keyword evidence="4" id="KW-1185">Reference proteome</keyword>
<dbReference type="Proteomes" id="UP000244855">
    <property type="component" value="Unassembled WGS sequence"/>
</dbReference>
<keyword evidence="2" id="KW-0472">Membrane</keyword>
<reference evidence="3 4" key="1">
    <citation type="journal article" date="2018" name="Sci. Rep.">
        <title>Comparative genomics provides insights into the lifestyle and reveals functional heterogeneity of dark septate endophytic fungi.</title>
        <authorList>
            <person name="Knapp D.G."/>
            <person name="Nemeth J.B."/>
            <person name="Barry K."/>
            <person name="Hainaut M."/>
            <person name="Henrissat B."/>
            <person name="Johnson J."/>
            <person name="Kuo A."/>
            <person name="Lim J.H.P."/>
            <person name="Lipzen A."/>
            <person name="Nolan M."/>
            <person name="Ohm R.A."/>
            <person name="Tamas L."/>
            <person name="Grigoriev I.V."/>
            <person name="Spatafora J.W."/>
            <person name="Nagy L.G."/>
            <person name="Kovacs G.M."/>
        </authorList>
    </citation>
    <scope>NUCLEOTIDE SEQUENCE [LARGE SCALE GENOMIC DNA]</scope>
    <source>
        <strain evidence="3 4">DSE2036</strain>
    </source>
</reference>
<keyword evidence="2" id="KW-0812">Transmembrane</keyword>
<accession>A0A2V1DJS6</accession>
<gene>
    <name evidence="3" type="ORF">DM02DRAFT_49016</name>
</gene>
<evidence type="ECO:0000256" key="2">
    <source>
        <dbReference type="SAM" id="Phobius"/>
    </source>
</evidence>